<dbReference type="OrthoDB" id="9179351at2"/>
<dbReference type="PROSITE" id="PS50111">
    <property type="entry name" value="CHEMOTAXIS_TRANSDUC_2"/>
    <property type="match status" value="1"/>
</dbReference>
<dbReference type="PRINTS" id="PR00260">
    <property type="entry name" value="CHEMTRNSDUCR"/>
</dbReference>
<evidence type="ECO:0000313" key="7">
    <source>
        <dbReference type="EMBL" id="OHX14007.1"/>
    </source>
</evidence>
<evidence type="ECO:0008006" key="11">
    <source>
        <dbReference type="Google" id="ProtNLM"/>
    </source>
</evidence>
<dbReference type="PANTHER" id="PTHR32089">
    <property type="entry name" value="METHYL-ACCEPTING CHEMOTAXIS PROTEIN MCPB"/>
    <property type="match status" value="1"/>
</dbReference>
<feature type="domain" description="Methyl-accepting transducer" evidence="5">
    <location>
        <begin position="266"/>
        <end position="502"/>
    </location>
</feature>
<dbReference type="Pfam" id="PF00015">
    <property type="entry name" value="MCPsignal"/>
    <property type="match status" value="1"/>
</dbReference>
<sequence length="538" mass="57868">MTVSKKILLLILLSILALIGISSFSLYVQSKLATTATNFATNDYPSLTAMDKFSNAVSSLRLAGLQDLTSVNPADQAIAKANVEKEYQGAKAALAEYDKMINDDVDRGLYRNDAQLLDKYYTALQPMLAAAEHSDMDGARKIRANKVTPVGNELRQAIVAHIDYNQRYVNKEVADAQSLIDSSRNISIGATLLLTLLLGFIGARSFLSITRPLNELNNVMNQIGEKLDFTLQVRVHNPNDEIGNTATTFNQLMDRLRRSLSHISENCGKVSGYTSDLARTAGNVLTAAQQQNEASAAIAATMEQLTVSINHVGDRAEHSNVQTGEATRHAGNGQQVIAKTAEEIRSISSTVGHASNSLTELEEQNGRIASSVSSIKDIAEQTNLLALNAAIEAARAGETGRGFAVVADEVRKLAERTATLTSEIDQVIRGVTDTSRKTTSRMSETQQLVESGVIRADEAMAAIGEIGKSSNTALQMVGEIADSIREQAIACNTIAGQVEKISQMANQSSTAAKETADTAQSLDDAMQTMNKVVARYKL</sequence>
<dbReference type="Gene3D" id="1.10.287.950">
    <property type="entry name" value="Methyl-accepting chemotaxis protein"/>
    <property type="match status" value="1"/>
</dbReference>
<comment type="subcellular location">
    <subcellularLocation>
        <location evidence="1">Membrane</location>
    </subcellularLocation>
</comment>
<dbReference type="FunFam" id="1.10.287.950:FF:000001">
    <property type="entry name" value="Methyl-accepting chemotaxis sensory transducer"/>
    <property type="match status" value="1"/>
</dbReference>
<keyword evidence="10" id="KW-1185">Reference proteome</keyword>
<evidence type="ECO:0000256" key="4">
    <source>
        <dbReference type="PROSITE-ProRule" id="PRU00284"/>
    </source>
</evidence>
<evidence type="ECO:0000313" key="10">
    <source>
        <dbReference type="Proteomes" id="UP000180280"/>
    </source>
</evidence>
<keyword evidence="2 4" id="KW-0807">Transducer</keyword>
<name>A0A1S1X3E6_9NEIS</name>
<dbReference type="SMART" id="SM00283">
    <property type="entry name" value="MA"/>
    <property type="match status" value="1"/>
</dbReference>
<protein>
    <recommendedName>
        <fullName evidence="11">Chemotaxis protein</fullName>
    </recommendedName>
</protein>
<dbReference type="PROSITE" id="PS50885">
    <property type="entry name" value="HAMP"/>
    <property type="match status" value="1"/>
</dbReference>
<dbReference type="InterPro" id="IPR024478">
    <property type="entry name" value="HlyB_4HB_MCP"/>
</dbReference>
<accession>A0A1S1X3E6</accession>
<proteinExistence type="inferred from homology"/>
<reference evidence="9 10" key="1">
    <citation type="submission" date="2016-09" db="EMBL/GenBank/DDBJ databases">
        <title>Chromobacterium muskegensis sp. nov., an insecticidal bacterium isolated from Sphagnum bogs.</title>
        <authorList>
            <person name="Sparks M.E."/>
            <person name="Blackburn M.B."/>
            <person name="Gundersen-Rindal D.E."/>
            <person name="Mitchell A."/>
            <person name="Farrar R."/>
            <person name="Kuhar D."/>
        </authorList>
    </citation>
    <scope>NUCLEOTIDE SEQUENCE [LARGE SCALE GENOMIC DNA]</scope>
    <source>
        <strain evidence="8 10">14B-1</strain>
        <strain evidence="7 9">37-2</strain>
    </source>
</reference>
<dbReference type="Proteomes" id="UP000180280">
    <property type="component" value="Unassembled WGS sequence"/>
</dbReference>
<dbReference type="GO" id="GO:0007165">
    <property type="term" value="P:signal transduction"/>
    <property type="evidence" value="ECO:0007669"/>
    <property type="project" value="UniProtKB-KW"/>
</dbReference>
<dbReference type="CDD" id="cd06225">
    <property type="entry name" value="HAMP"/>
    <property type="match status" value="1"/>
</dbReference>
<evidence type="ECO:0000256" key="3">
    <source>
        <dbReference type="ARBA" id="ARBA00029447"/>
    </source>
</evidence>
<evidence type="ECO:0000259" key="5">
    <source>
        <dbReference type="PROSITE" id="PS50111"/>
    </source>
</evidence>
<evidence type="ECO:0000256" key="2">
    <source>
        <dbReference type="ARBA" id="ARBA00023224"/>
    </source>
</evidence>
<dbReference type="SUPFAM" id="SSF58104">
    <property type="entry name" value="Methyl-accepting chemotaxis protein (MCP) signaling domain"/>
    <property type="match status" value="1"/>
</dbReference>
<dbReference type="SMART" id="SM00304">
    <property type="entry name" value="HAMP"/>
    <property type="match status" value="2"/>
</dbReference>
<dbReference type="InterPro" id="IPR003660">
    <property type="entry name" value="HAMP_dom"/>
</dbReference>
<evidence type="ECO:0000259" key="6">
    <source>
        <dbReference type="PROSITE" id="PS50885"/>
    </source>
</evidence>
<dbReference type="GO" id="GO:0016020">
    <property type="term" value="C:membrane"/>
    <property type="evidence" value="ECO:0007669"/>
    <property type="project" value="UniProtKB-SubCell"/>
</dbReference>
<evidence type="ECO:0000313" key="9">
    <source>
        <dbReference type="Proteomes" id="UP000180088"/>
    </source>
</evidence>
<evidence type="ECO:0000256" key="1">
    <source>
        <dbReference type="ARBA" id="ARBA00004370"/>
    </source>
</evidence>
<dbReference type="GO" id="GO:0006935">
    <property type="term" value="P:chemotaxis"/>
    <property type="evidence" value="ECO:0007669"/>
    <property type="project" value="InterPro"/>
</dbReference>
<dbReference type="AlphaFoldDB" id="A0A1S1X3E6"/>
<dbReference type="Pfam" id="PF12729">
    <property type="entry name" value="4HB_MCP_1"/>
    <property type="match status" value="1"/>
</dbReference>
<dbReference type="GO" id="GO:0004888">
    <property type="term" value="F:transmembrane signaling receptor activity"/>
    <property type="evidence" value="ECO:0007669"/>
    <property type="project" value="InterPro"/>
</dbReference>
<dbReference type="InterPro" id="IPR004089">
    <property type="entry name" value="MCPsignal_dom"/>
</dbReference>
<dbReference type="STRING" id="1903179.BI347_11185"/>
<dbReference type="EMBL" id="MKCT01000017">
    <property type="protein sequence ID" value="OHX20214.1"/>
    <property type="molecule type" value="Genomic_DNA"/>
</dbReference>
<dbReference type="InterPro" id="IPR004090">
    <property type="entry name" value="Chemotax_Me-accpt_rcpt"/>
</dbReference>
<gene>
    <name evidence="8" type="ORF">BI344_06875</name>
    <name evidence="7" type="ORF">BI347_11185</name>
</gene>
<dbReference type="RefSeq" id="WP_071112639.1">
    <property type="nucleotide sequence ID" value="NZ_MKCS01000001.1"/>
</dbReference>
<dbReference type="Proteomes" id="UP000180088">
    <property type="component" value="Unassembled WGS sequence"/>
</dbReference>
<organism evidence="7 9">
    <name type="scientific">Chromobacterium sphagni</name>
    <dbReference type="NCBI Taxonomy" id="1903179"/>
    <lineage>
        <taxon>Bacteria</taxon>
        <taxon>Pseudomonadati</taxon>
        <taxon>Pseudomonadota</taxon>
        <taxon>Betaproteobacteria</taxon>
        <taxon>Neisseriales</taxon>
        <taxon>Chromobacteriaceae</taxon>
        <taxon>Chromobacterium</taxon>
    </lineage>
</organism>
<comment type="caution">
    <text evidence="7">The sequence shown here is derived from an EMBL/GenBank/DDBJ whole genome shotgun (WGS) entry which is preliminary data.</text>
</comment>
<feature type="domain" description="HAMP" evidence="6">
    <location>
        <begin position="207"/>
        <end position="261"/>
    </location>
</feature>
<evidence type="ECO:0000313" key="8">
    <source>
        <dbReference type="EMBL" id="OHX20214.1"/>
    </source>
</evidence>
<comment type="similarity">
    <text evidence="3">Belongs to the methyl-accepting chemotaxis (MCP) protein family.</text>
</comment>
<dbReference type="EMBL" id="MKCS01000001">
    <property type="protein sequence ID" value="OHX14007.1"/>
    <property type="molecule type" value="Genomic_DNA"/>
</dbReference>
<dbReference type="PANTHER" id="PTHR32089:SF112">
    <property type="entry name" value="LYSOZYME-LIKE PROTEIN-RELATED"/>
    <property type="match status" value="1"/>
</dbReference>
<dbReference type="Pfam" id="PF00672">
    <property type="entry name" value="HAMP"/>
    <property type="match status" value="1"/>
</dbReference>